<evidence type="ECO:0000259" key="2">
    <source>
        <dbReference type="PROSITE" id="PS51670"/>
    </source>
</evidence>
<dbReference type="InterPro" id="IPR003582">
    <property type="entry name" value="ShKT_dom"/>
</dbReference>
<comment type="caution">
    <text evidence="3">The sequence shown here is derived from an EMBL/GenBank/DDBJ whole genome shotgun (WGS) entry which is preliminary data.</text>
</comment>
<name>A0A2A2KYG9_9BILA</name>
<evidence type="ECO:0000313" key="3">
    <source>
        <dbReference type="EMBL" id="PAV78863.1"/>
    </source>
</evidence>
<dbReference type="EMBL" id="LIAE01007503">
    <property type="protein sequence ID" value="PAV78863.1"/>
    <property type="molecule type" value="Genomic_DNA"/>
</dbReference>
<dbReference type="PROSITE" id="PS51670">
    <property type="entry name" value="SHKT"/>
    <property type="match status" value="1"/>
</dbReference>
<protein>
    <recommendedName>
        <fullName evidence="2">ShKT domain-containing protein</fullName>
    </recommendedName>
</protein>
<dbReference type="SMART" id="SM00254">
    <property type="entry name" value="ShKT"/>
    <property type="match status" value="1"/>
</dbReference>
<sequence>MNIEPIDIPSPRPRFRGPEAFMTTERPTFQQVFTQAPQTFQTFTQAPATTPFRQQTNFASNRFPTQPRPALTGVNRALSINRRIFRPRPAQTGFTQQQQSFQSQGQTFNNFATQSQNQFVTPLPQTTQSSFFTGCVDRDPEGRCSAWRSYCRDPHFSNYMQGYCQRTCGFC</sequence>
<keyword evidence="4" id="KW-1185">Reference proteome</keyword>
<feature type="domain" description="ShKT" evidence="2">
    <location>
        <begin position="135"/>
        <end position="171"/>
    </location>
</feature>
<dbReference type="Pfam" id="PF01549">
    <property type="entry name" value="ShK"/>
    <property type="match status" value="1"/>
</dbReference>
<evidence type="ECO:0000256" key="1">
    <source>
        <dbReference type="PROSITE-ProRule" id="PRU01005"/>
    </source>
</evidence>
<reference evidence="3 4" key="1">
    <citation type="journal article" date="2017" name="Curr. Biol.">
        <title>Genome architecture and evolution of a unichromosomal asexual nematode.</title>
        <authorList>
            <person name="Fradin H."/>
            <person name="Zegar C."/>
            <person name="Gutwein M."/>
            <person name="Lucas J."/>
            <person name="Kovtun M."/>
            <person name="Corcoran D."/>
            <person name="Baugh L.R."/>
            <person name="Kiontke K."/>
            <person name="Gunsalus K."/>
            <person name="Fitch D.H."/>
            <person name="Piano F."/>
        </authorList>
    </citation>
    <scope>NUCLEOTIDE SEQUENCE [LARGE SCALE GENOMIC DNA]</scope>
    <source>
        <strain evidence="3">PF1309</strain>
    </source>
</reference>
<dbReference type="Gene3D" id="1.10.10.1870">
    <property type="entry name" value="ShTK domain-like"/>
    <property type="match status" value="1"/>
</dbReference>
<organism evidence="3 4">
    <name type="scientific">Diploscapter pachys</name>
    <dbReference type="NCBI Taxonomy" id="2018661"/>
    <lineage>
        <taxon>Eukaryota</taxon>
        <taxon>Metazoa</taxon>
        <taxon>Ecdysozoa</taxon>
        <taxon>Nematoda</taxon>
        <taxon>Chromadorea</taxon>
        <taxon>Rhabditida</taxon>
        <taxon>Rhabditina</taxon>
        <taxon>Rhabditomorpha</taxon>
        <taxon>Rhabditoidea</taxon>
        <taxon>Rhabditidae</taxon>
        <taxon>Diploscapter</taxon>
    </lineage>
</organism>
<accession>A0A2A2KYG9</accession>
<proteinExistence type="predicted"/>
<evidence type="ECO:0000313" key="4">
    <source>
        <dbReference type="Proteomes" id="UP000218231"/>
    </source>
</evidence>
<dbReference type="AlphaFoldDB" id="A0A2A2KYG9"/>
<comment type="caution">
    <text evidence="1">Lacks conserved residue(s) required for the propagation of feature annotation.</text>
</comment>
<gene>
    <name evidence="3" type="ORF">WR25_17630</name>
</gene>
<dbReference type="Proteomes" id="UP000218231">
    <property type="component" value="Unassembled WGS sequence"/>
</dbReference>